<gene>
    <name evidence="11" type="ORF">IFR04_005957</name>
</gene>
<feature type="compositionally biased region" description="Basic residues" evidence="10">
    <location>
        <begin position="411"/>
        <end position="422"/>
    </location>
</feature>
<keyword evidence="6 9" id="KW-0949">S-adenosyl-L-methionine</keyword>
<keyword evidence="4 9" id="KW-0489">Methyltransferase</keyword>
<dbReference type="EC" id="2.1.1.-" evidence="9"/>
<evidence type="ECO:0000256" key="3">
    <source>
        <dbReference type="ARBA" id="ARBA00022552"/>
    </source>
</evidence>
<sequence length="556" mass="60627">MFAVPGWSVSSSLLKAEQPEGSKTVAKVADPEAVIEGESKKSSKKRKRSAAIEKKGPKNVDVNNMEELWETVIEGKPKEKKQKQKHGEKKRKAADDDDAADAEESKATAENTPENAKKSKGSVSDDEVKDLAAEDVEAPKERVKKGKTMKEKKREKKAKLKALADGTTTDQTNTSAKSDPIPVSIPKAAASQPPKPTLTPLQASMRQKLVSARFRHLNQTLYTTPSAHSLSLFAENPEMFTEYHEGFRRQVEVWPENPVDGYLNQILTRGPIRGPSRGNPLDKTKEQALPRTEGTCVLADLGCGDAALATSLQPHLKKLKLKIHSFDLQSPSPLVTKADIANLPLKDGSVDVAIFCLALMGTNWVDFIEEAYRILRWKGELWIAEIKSRFGRVSGAGSSSGGKKVVEHSVGNRKRPLDKKAKKAADEAADDEIAAVEVDGQEDRGGETDVSAFVEVLRKRGFVLRGEGQGGEKTSVDLRNKMFVRMCFVKGTTPIKGKCVPAPKGAEEFAKGGAKGGETWKRKAPKGKGGDEMGEEDDVHVSSEAKVLKPCVYKLR</sequence>
<dbReference type="GO" id="GO:0042273">
    <property type="term" value="P:ribosomal large subunit biogenesis"/>
    <property type="evidence" value="ECO:0007669"/>
    <property type="project" value="TreeGrafter"/>
</dbReference>
<evidence type="ECO:0000256" key="8">
    <source>
        <dbReference type="ARBA" id="ARBA00076672"/>
    </source>
</evidence>
<feature type="compositionally biased region" description="Basic residues" evidence="10">
    <location>
        <begin position="78"/>
        <end position="92"/>
    </location>
</feature>
<feature type="compositionally biased region" description="Polar residues" evidence="10">
    <location>
        <begin position="166"/>
        <end position="177"/>
    </location>
</feature>
<feature type="region of interest" description="Disordered" evidence="10">
    <location>
        <begin position="396"/>
        <end position="425"/>
    </location>
</feature>
<evidence type="ECO:0000256" key="7">
    <source>
        <dbReference type="ARBA" id="ARBA00023242"/>
    </source>
</evidence>
<accession>A0A8H7TL52</accession>
<comment type="subcellular location">
    <subcellularLocation>
        <location evidence="1 9">Nucleus</location>
        <location evidence="1 9">Nucleolus</location>
    </subcellularLocation>
</comment>
<evidence type="ECO:0000256" key="4">
    <source>
        <dbReference type="ARBA" id="ARBA00022603"/>
    </source>
</evidence>
<keyword evidence="3 9" id="KW-0698">rRNA processing</keyword>
<dbReference type="Proteomes" id="UP000664132">
    <property type="component" value="Unassembled WGS sequence"/>
</dbReference>
<evidence type="ECO:0000313" key="12">
    <source>
        <dbReference type="Proteomes" id="UP000664132"/>
    </source>
</evidence>
<comment type="function">
    <text evidence="9">S-adenosyl-L-methionine-dependent methyltransferase that specifically methylates the N(1) position of adenine in helix 25.1 in 25S rRNA. Required both for ribosomal 40S and 60S subunits biogenesis. Required for efficient pre-rRNA cleavage at site A2.</text>
</comment>
<organism evidence="11 12">
    <name type="scientific">Cadophora malorum</name>
    <dbReference type="NCBI Taxonomy" id="108018"/>
    <lineage>
        <taxon>Eukaryota</taxon>
        <taxon>Fungi</taxon>
        <taxon>Dikarya</taxon>
        <taxon>Ascomycota</taxon>
        <taxon>Pezizomycotina</taxon>
        <taxon>Leotiomycetes</taxon>
        <taxon>Helotiales</taxon>
        <taxon>Ploettnerulaceae</taxon>
        <taxon>Cadophora</taxon>
    </lineage>
</organism>
<feature type="compositionally biased region" description="Basic residues" evidence="10">
    <location>
        <begin position="142"/>
        <end position="160"/>
    </location>
</feature>
<dbReference type="InterPro" id="IPR042036">
    <property type="entry name" value="RRP8_N"/>
</dbReference>
<dbReference type="GO" id="GO:0016433">
    <property type="term" value="F:rRNA (adenine) methyltransferase activity"/>
    <property type="evidence" value="ECO:0007669"/>
    <property type="project" value="TreeGrafter"/>
</dbReference>
<dbReference type="SUPFAM" id="SSF53335">
    <property type="entry name" value="S-adenosyl-L-methionine-dependent methyltransferases"/>
    <property type="match status" value="1"/>
</dbReference>
<dbReference type="GO" id="GO:0005730">
    <property type="term" value="C:nucleolus"/>
    <property type="evidence" value="ECO:0007669"/>
    <property type="project" value="UniProtKB-SubCell"/>
</dbReference>
<dbReference type="AlphaFoldDB" id="A0A8H7TL52"/>
<feature type="compositionally biased region" description="Basic and acidic residues" evidence="10">
    <location>
        <begin position="129"/>
        <end position="141"/>
    </location>
</feature>
<dbReference type="EMBL" id="JAFJYH010000075">
    <property type="protein sequence ID" value="KAG4420873.1"/>
    <property type="molecule type" value="Genomic_DNA"/>
</dbReference>
<evidence type="ECO:0000256" key="2">
    <source>
        <dbReference type="ARBA" id="ARBA00006301"/>
    </source>
</evidence>
<dbReference type="InterPro" id="IPR007823">
    <property type="entry name" value="RRP8"/>
</dbReference>
<dbReference type="OrthoDB" id="10258825at2759"/>
<evidence type="ECO:0000256" key="1">
    <source>
        <dbReference type="ARBA" id="ARBA00004604"/>
    </source>
</evidence>
<feature type="region of interest" description="Disordered" evidence="10">
    <location>
        <begin position="510"/>
        <end position="542"/>
    </location>
</feature>
<proteinExistence type="inferred from homology"/>
<protein>
    <recommendedName>
        <fullName evidence="8 9">Ribosomal RNA-processing protein 8</fullName>
        <ecNumber evidence="9">2.1.1.-</ecNumber>
    </recommendedName>
</protein>
<evidence type="ECO:0000256" key="5">
    <source>
        <dbReference type="ARBA" id="ARBA00022679"/>
    </source>
</evidence>
<dbReference type="Gene3D" id="1.10.10.2150">
    <property type="entry name" value="Ribosomal RNA-processing protein 8, N-terminal domain"/>
    <property type="match status" value="1"/>
</dbReference>
<evidence type="ECO:0000313" key="11">
    <source>
        <dbReference type="EMBL" id="KAG4420873.1"/>
    </source>
</evidence>
<evidence type="ECO:0000256" key="9">
    <source>
        <dbReference type="RuleBase" id="RU365074"/>
    </source>
</evidence>
<dbReference type="InterPro" id="IPR029063">
    <property type="entry name" value="SAM-dependent_MTases_sf"/>
</dbReference>
<dbReference type="Gene3D" id="3.40.50.150">
    <property type="entry name" value="Vaccinia Virus protein VP39"/>
    <property type="match status" value="1"/>
</dbReference>
<dbReference type="Pfam" id="PF05148">
    <property type="entry name" value="Methyltransf_8"/>
    <property type="match status" value="1"/>
</dbReference>
<dbReference type="FunFam" id="1.10.10.2150:FF:000001">
    <property type="entry name" value="Ribosomal RNA-processing protein 8"/>
    <property type="match status" value="1"/>
</dbReference>
<dbReference type="PANTHER" id="PTHR12787:SF0">
    <property type="entry name" value="RIBOSOMAL RNA-PROCESSING PROTEIN 8"/>
    <property type="match status" value="1"/>
</dbReference>
<evidence type="ECO:0000256" key="6">
    <source>
        <dbReference type="ARBA" id="ARBA00022691"/>
    </source>
</evidence>
<keyword evidence="12" id="KW-1185">Reference proteome</keyword>
<dbReference type="PANTHER" id="PTHR12787">
    <property type="entry name" value="RIBOSOMAL RNA-PROCESSING PROTEIN 8"/>
    <property type="match status" value="1"/>
</dbReference>
<keyword evidence="7 9" id="KW-0539">Nucleus</keyword>
<feature type="region of interest" description="Disordered" evidence="10">
    <location>
        <begin position="1"/>
        <end position="196"/>
    </location>
</feature>
<dbReference type="CDD" id="cd02440">
    <property type="entry name" value="AdoMet_MTases"/>
    <property type="match status" value="1"/>
</dbReference>
<name>A0A8H7TL52_9HELO</name>
<keyword evidence="5 9" id="KW-0808">Transferase</keyword>
<evidence type="ECO:0000256" key="10">
    <source>
        <dbReference type="SAM" id="MobiDB-lite"/>
    </source>
</evidence>
<comment type="similarity">
    <text evidence="2 9">Belongs to the methyltransferase superfamily. RRP8 family.</text>
</comment>
<reference evidence="11" key="1">
    <citation type="submission" date="2021-02" db="EMBL/GenBank/DDBJ databases">
        <title>Genome sequence Cadophora malorum strain M34.</title>
        <authorList>
            <person name="Stefanovic E."/>
            <person name="Vu D."/>
            <person name="Scully C."/>
            <person name="Dijksterhuis J."/>
            <person name="Roader J."/>
            <person name="Houbraken J."/>
        </authorList>
    </citation>
    <scope>NUCLEOTIDE SEQUENCE</scope>
    <source>
        <strain evidence="11">M34</strain>
    </source>
</reference>
<comment type="caution">
    <text evidence="11">The sequence shown here is derived from an EMBL/GenBank/DDBJ whole genome shotgun (WGS) entry which is preliminary data.</text>
</comment>